<dbReference type="InterPro" id="IPR000157">
    <property type="entry name" value="TIR_dom"/>
</dbReference>
<comment type="caution">
    <text evidence="7">The sequence shown here is derived from an EMBL/GenBank/DDBJ whole genome shotgun (WGS) entry which is preliminary data.</text>
</comment>
<dbReference type="PROSITE" id="PS50104">
    <property type="entry name" value="TIR"/>
    <property type="match status" value="1"/>
</dbReference>
<dbReference type="Gene3D" id="3.40.50.10140">
    <property type="entry name" value="Toll/interleukin-1 receptor homology (TIR) domain"/>
    <property type="match status" value="1"/>
</dbReference>
<proteinExistence type="predicted"/>
<accession>A0A9D4ETP3</accession>
<evidence type="ECO:0000256" key="1">
    <source>
        <dbReference type="ARBA" id="ARBA00004370"/>
    </source>
</evidence>
<evidence type="ECO:0000256" key="5">
    <source>
        <dbReference type="ARBA" id="ARBA00023136"/>
    </source>
</evidence>
<keyword evidence="4" id="KW-1133">Transmembrane helix</keyword>
<dbReference type="InterPro" id="IPR035897">
    <property type="entry name" value="Toll_tir_struct_dom_sf"/>
</dbReference>
<organism evidence="7 8">
    <name type="scientific">Dreissena polymorpha</name>
    <name type="common">Zebra mussel</name>
    <name type="synonym">Mytilus polymorpha</name>
    <dbReference type="NCBI Taxonomy" id="45954"/>
    <lineage>
        <taxon>Eukaryota</taxon>
        <taxon>Metazoa</taxon>
        <taxon>Spiralia</taxon>
        <taxon>Lophotrochozoa</taxon>
        <taxon>Mollusca</taxon>
        <taxon>Bivalvia</taxon>
        <taxon>Autobranchia</taxon>
        <taxon>Heteroconchia</taxon>
        <taxon>Euheterodonta</taxon>
        <taxon>Imparidentia</taxon>
        <taxon>Neoheterodontei</taxon>
        <taxon>Myida</taxon>
        <taxon>Dreissenoidea</taxon>
        <taxon>Dreissenidae</taxon>
        <taxon>Dreissena</taxon>
    </lineage>
</organism>
<evidence type="ECO:0000313" key="8">
    <source>
        <dbReference type="Proteomes" id="UP000828390"/>
    </source>
</evidence>
<feature type="domain" description="TIR" evidence="6">
    <location>
        <begin position="1"/>
        <end position="111"/>
    </location>
</feature>
<reference evidence="7" key="1">
    <citation type="journal article" date="2019" name="bioRxiv">
        <title>The Genome of the Zebra Mussel, Dreissena polymorpha: A Resource for Invasive Species Research.</title>
        <authorList>
            <person name="McCartney M.A."/>
            <person name="Auch B."/>
            <person name="Kono T."/>
            <person name="Mallez S."/>
            <person name="Zhang Y."/>
            <person name="Obille A."/>
            <person name="Becker A."/>
            <person name="Abrahante J.E."/>
            <person name="Garbe J."/>
            <person name="Badalamenti J.P."/>
            <person name="Herman A."/>
            <person name="Mangelson H."/>
            <person name="Liachko I."/>
            <person name="Sullivan S."/>
            <person name="Sone E.D."/>
            <person name="Koren S."/>
            <person name="Silverstein K.A.T."/>
            <person name="Beckman K.B."/>
            <person name="Gohl D.M."/>
        </authorList>
    </citation>
    <scope>NUCLEOTIDE SEQUENCE</scope>
    <source>
        <strain evidence="7">Duluth1</strain>
        <tissue evidence="7">Whole animal</tissue>
    </source>
</reference>
<dbReference type="Pfam" id="PF01582">
    <property type="entry name" value="TIR"/>
    <property type="match status" value="1"/>
</dbReference>
<evidence type="ECO:0000256" key="2">
    <source>
        <dbReference type="ARBA" id="ARBA00022692"/>
    </source>
</evidence>
<comment type="subcellular location">
    <subcellularLocation>
        <location evidence="1">Membrane</location>
    </subcellularLocation>
</comment>
<evidence type="ECO:0000256" key="3">
    <source>
        <dbReference type="ARBA" id="ARBA00022729"/>
    </source>
</evidence>
<dbReference type="PANTHER" id="PTHR24365:SF541">
    <property type="entry name" value="PROTEIN TOLL-RELATED"/>
    <property type="match status" value="1"/>
</dbReference>
<dbReference type="GO" id="GO:0007165">
    <property type="term" value="P:signal transduction"/>
    <property type="evidence" value="ECO:0007669"/>
    <property type="project" value="InterPro"/>
</dbReference>
<evidence type="ECO:0000313" key="7">
    <source>
        <dbReference type="EMBL" id="KAH3785218.1"/>
    </source>
</evidence>
<name>A0A9D4ETP3_DREPO</name>
<dbReference type="GO" id="GO:0005886">
    <property type="term" value="C:plasma membrane"/>
    <property type="evidence" value="ECO:0007669"/>
    <property type="project" value="TreeGrafter"/>
</dbReference>
<reference evidence="7" key="2">
    <citation type="submission" date="2020-11" db="EMBL/GenBank/DDBJ databases">
        <authorList>
            <person name="McCartney M.A."/>
            <person name="Auch B."/>
            <person name="Kono T."/>
            <person name="Mallez S."/>
            <person name="Becker A."/>
            <person name="Gohl D.M."/>
            <person name="Silverstein K.A.T."/>
            <person name="Koren S."/>
            <person name="Bechman K.B."/>
            <person name="Herman A."/>
            <person name="Abrahante J.E."/>
            <person name="Garbe J."/>
        </authorList>
    </citation>
    <scope>NUCLEOTIDE SEQUENCE</scope>
    <source>
        <strain evidence="7">Duluth1</strain>
        <tissue evidence="7">Whole animal</tissue>
    </source>
</reference>
<evidence type="ECO:0000256" key="4">
    <source>
        <dbReference type="ARBA" id="ARBA00022989"/>
    </source>
</evidence>
<keyword evidence="2" id="KW-0812">Transmembrane</keyword>
<dbReference type="GO" id="GO:0038023">
    <property type="term" value="F:signaling receptor activity"/>
    <property type="evidence" value="ECO:0007669"/>
    <property type="project" value="TreeGrafter"/>
</dbReference>
<dbReference type="EMBL" id="JAIWYP010000008">
    <property type="protein sequence ID" value="KAH3785218.1"/>
    <property type="molecule type" value="Genomic_DNA"/>
</dbReference>
<evidence type="ECO:0000259" key="6">
    <source>
        <dbReference type="PROSITE" id="PS50104"/>
    </source>
</evidence>
<sequence length="113" mass="12963">MRLNIRDRDFPLGDVNALNIVDAIGASRKTVLLVSKHFIKNKWCKFEMNIAIMEGIKTNRQVCIIVYLEDIPLRFLPKEISKLLQDAIVLDFPKENPCSQNVFWACLANSISE</sequence>
<dbReference type="AlphaFoldDB" id="A0A9D4ETP3"/>
<protein>
    <recommendedName>
        <fullName evidence="6">TIR domain-containing protein</fullName>
    </recommendedName>
</protein>
<gene>
    <name evidence="7" type="ORF">DPMN_163303</name>
</gene>
<keyword evidence="3" id="KW-0732">Signal</keyword>
<dbReference type="SUPFAM" id="SSF52200">
    <property type="entry name" value="Toll/Interleukin receptor TIR domain"/>
    <property type="match status" value="1"/>
</dbReference>
<keyword evidence="5" id="KW-0472">Membrane</keyword>
<dbReference type="Proteomes" id="UP000828390">
    <property type="component" value="Unassembled WGS sequence"/>
</dbReference>
<dbReference type="PANTHER" id="PTHR24365">
    <property type="entry name" value="TOLL-LIKE RECEPTOR"/>
    <property type="match status" value="1"/>
</dbReference>
<keyword evidence="8" id="KW-1185">Reference proteome</keyword>